<accession>A0A7V5HMK2</accession>
<keyword evidence="1" id="KW-0812">Transmembrane</keyword>
<feature type="transmembrane region" description="Helical" evidence="1">
    <location>
        <begin position="6"/>
        <end position="28"/>
    </location>
</feature>
<evidence type="ECO:0000313" key="2">
    <source>
        <dbReference type="EMBL" id="HHF53029.1"/>
    </source>
</evidence>
<name>A0A7V5HMK2_UNCW3</name>
<dbReference type="SUPFAM" id="SSF54523">
    <property type="entry name" value="Pili subunits"/>
    <property type="match status" value="1"/>
</dbReference>
<sequence length="182" mass="20208">MYLRRGVTLIEILAVIAIIGIILGFSYWGGRTWITRNRLKNAAYRMRATIMDLRIRAVSAQMKTGIRFDPLTDSYTSFKITEDTLNPGTYDTTSQVSETLGTKIRFGATGIQSISGGSPPADGISFNNSSDDNVIIFNQFGACETPGEIYITDGKDFYALLINSTGKVRVFKWTGSGWYEEE</sequence>
<keyword evidence="1" id="KW-0472">Membrane</keyword>
<evidence type="ECO:0000256" key="1">
    <source>
        <dbReference type="SAM" id="Phobius"/>
    </source>
</evidence>
<dbReference type="Proteomes" id="UP000886050">
    <property type="component" value="Unassembled WGS sequence"/>
</dbReference>
<dbReference type="InterPro" id="IPR045584">
    <property type="entry name" value="Pilin-like"/>
</dbReference>
<dbReference type="NCBIfam" id="TIGR02532">
    <property type="entry name" value="IV_pilin_GFxxxE"/>
    <property type="match status" value="1"/>
</dbReference>
<dbReference type="AlphaFoldDB" id="A0A7V5HMK2"/>
<proteinExistence type="predicted"/>
<comment type="caution">
    <text evidence="2">The sequence shown here is derived from an EMBL/GenBank/DDBJ whole genome shotgun (WGS) entry which is preliminary data.</text>
</comment>
<gene>
    <name evidence="2" type="ORF">ENL43_01530</name>
</gene>
<organism evidence="2">
    <name type="scientific">candidate division WOR-3 bacterium</name>
    <dbReference type="NCBI Taxonomy" id="2052148"/>
    <lineage>
        <taxon>Bacteria</taxon>
        <taxon>Bacteria division WOR-3</taxon>
    </lineage>
</organism>
<dbReference type="EMBL" id="DRTX01000087">
    <property type="protein sequence ID" value="HHF53029.1"/>
    <property type="molecule type" value="Genomic_DNA"/>
</dbReference>
<keyword evidence="1" id="KW-1133">Transmembrane helix</keyword>
<dbReference type="Pfam" id="PF07963">
    <property type="entry name" value="N_methyl"/>
    <property type="match status" value="1"/>
</dbReference>
<protein>
    <submittedName>
        <fullName evidence="2">Prepilin-type N-terminal cleavage/methylation domain-containing protein</fullName>
    </submittedName>
</protein>
<dbReference type="InterPro" id="IPR012902">
    <property type="entry name" value="N_methyl_site"/>
</dbReference>
<reference evidence="2" key="1">
    <citation type="journal article" date="2020" name="mSystems">
        <title>Genome- and Community-Level Interaction Insights into Carbon Utilization and Element Cycling Functions of Hydrothermarchaeota in Hydrothermal Sediment.</title>
        <authorList>
            <person name="Zhou Z."/>
            <person name="Liu Y."/>
            <person name="Xu W."/>
            <person name="Pan J."/>
            <person name="Luo Z.H."/>
            <person name="Li M."/>
        </authorList>
    </citation>
    <scope>NUCLEOTIDE SEQUENCE [LARGE SCALE GENOMIC DNA]</scope>
    <source>
        <strain evidence="2">HyVt-96</strain>
    </source>
</reference>
<dbReference type="Gene3D" id="3.30.700.10">
    <property type="entry name" value="Glycoprotein, Type 4 Pilin"/>
    <property type="match status" value="1"/>
</dbReference>